<reference evidence="1" key="1">
    <citation type="submission" date="2021-02" db="EMBL/GenBank/DDBJ databases">
        <authorList>
            <person name="Dougan E. K."/>
            <person name="Rhodes N."/>
            <person name="Thang M."/>
            <person name="Chan C."/>
        </authorList>
    </citation>
    <scope>NUCLEOTIDE SEQUENCE</scope>
</reference>
<proteinExistence type="predicted"/>
<accession>A0A813KHU6</accession>
<dbReference type="AlphaFoldDB" id="A0A813KHU6"/>
<sequence>MPPLTIRKPVIKLLRAVSDDIRFFRPHFVALSPEWCVSFVEIAAIDLFDSGPELSLATNVTRDPKLRRVVVVAAAALQPLLLSTMSSNLLWLPTARDSSCVHEGTM</sequence>
<gene>
    <name evidence="1" type="ORF">PGLA2088_LOCUS33154</name>
</gene>
<evidence type="ECO:0000313" key="2">
    <source>
        <dbReference type="Proteomes" id="UP000626109"/>
    </source>
</evidence>
<dbReference type="EMBL" id="CAJNNW010030776">
    <property type="protein sequence ID" value="CAE8704417.1"/>
    <property type="molecule type" value="Genomic_DNA"/>
</dbReference>
<protein>
    <submittedName>
        <fullName evidence="1">Uncharacterized protein</fullName>
    </submittedName>
</protein>
<evidence type="ECO:0000313" key="1">
    <source>
        <dbReference type="EMBL" id="CAE8704417.1"/>
    </source>
</evidence>
<name>A0A813KHU6_POLGL</name>
<organism evidence="1 2">
    <name type="scientific">Polarella glacialis</name>
    <name type="common">Dinoflagellate</name>
    <dbReference type="NCBI Taxonomy" id="89957"/>
    <lineage>
        <taxon>Eukaryota</taxon>
        <taxon>Sar</taxon>
        <taxon>Alveolata</taxon>
        <taxon>Dinophyceae</taxon>
        <taxon>Suessiales</taxon>
        <taxon>Suessiaceae</taxon>
        <taxon>Polarella</taxon>
    </lineage>
</organism>
<comment type="caution">
    <text evidence="1">The sequence shown here is derived from an EMBL/GenBank/DDBJ whole genome shotgun (WGS) entry which is preliminary data.</text>
</comment>
<dbReference type="Proteomes" id="UP000626109">
    <property type="component" value="Unassembled WGS sequence"/>
</dbReference>